<accession>A0A0R2JZR2</accession>
<dbReference type="Gene3D" id="3.40.1260.10">
    <property type="entry name" value="DsrEFH-like"/>
    <property type="match status" value="1"/>
</dbReference>
<sequence length="72" mass="7950">MVNGSAITEYVTENIQTFINDHKTSVAFHACQNAMISHHITAAQLPKNVKIVPAGVIDLAELQDQGFRYIKP</sequence>
<protein>
    <submittedName>
        <fullName evidence="1">Uncharacterized protein</fullName>
    </submittedName>
</protein>
<dbReference type="InterPro" id="IPR003787">
    <property type="entry name" value="Sulphur_relay_DsrE/F-like"/>
</dbReference>
<proteinExistence type="predicted"/>
<dbReference type="EMBL" id="JQBY01000008">
    <property type="protein sequence ID" value="KRN82707.1"/>
    <property type="molecule type" value="Genomic_DNA"/>
</dbReference>
<dbReference type="GeneID" id="76043446"/>
<evidence type="ECO:0000313" key="2">
    <source>
        <dbReference type="Proteomes" id="UP000051749"/>
    </source>
</evidence>
<evidence type="ECO:0000313" key="1">
    <source>
        <dbReference type="EMBL" id="KRN82707.1"/>
    </source>
</evidence>
<dbReference type="Pfam" id="PF02635">
    <property type="entry name" value="DsrE"/>
    <property type="match status" value="1"/>
</dbReference>
<name>A0A0R2JZR2_9LACO</name>
<gene>
    <name evidence="1" type="ORF">IV87_GL002091</name>
</gene>
<comment type="caution">
    <text evidence="1">The sequence shown here is derived from an EMBL/GenBank/DDBJ whole genome shotgun (WGS) entry which is preliminary data.</text>
</comment>
<dbReference type="PATRIC" id="fig|319653.3.peg.2129"/>
<dbReference type="AlphaFoldDB" id="A0A0R2JZR2"/>
<organism evidence="1 2">
    <name type="scientific">Pediococcus ethanolidurans</name>
    <dbReference type="NCBI Taxonomy" id="319653"/>
    <lineage>
        <taxon>Bacteria</taxon>
        <taxon>Bacillati</taxon>
        <taxon>Bacillota</taxon>
        <taxon>Bacilli</taxon>
        <taxon>Lactobacillales</taxon>
        <taxon>Lactobacillaceae</taxon>
        <taxon>Pediococcus</taxon>
    </lineage>
</organism>
<dbReference type="InterPro" id="IPR027396">
    <property type="entry name" value="DsrEFH-like"/>
</dbReference>
<dbReference type="RefSeq" id="WP_236698970.1">
    <property type="nucleotide sequence ID" value="NZ_BJYP01000016.1"/>
</dbReference>
<dbReference type="SUPFAM" id="SSF75169">
    <property type="entry name" value="DsrEFH-like"/>
    <property type="match status" value="1"/>
</dbReference>
<dbReference type="Proteomes" id="UP000051749">
    <property type="component" value="Unassembled WGS sequence"/>
</dbReference>
<reference evidence="1 2" key="1">
    <citation type="journal article" date="2015" name="Genome Announc.">
        <title>Expanding the biotechnology potential of lactobacilli through comparative genomics of 213 strains and associated genera.</title>
        <authorList>
            <person name="Sun Z."/>
            <person name="Harris H.M."/>
            <person name="McCann A."/>
            <person name="Guo C."/>
            <person name="Argimon S."/>
            <person name="Zhang W."/>
            <person name="Yang X."/>
            <person name="Jeffery I.B."/>
            <person name="Cooney J.C."/>
            <person name="Kagawa T.F."/>
            <person name="Liu W."/>
            <person name="Song Y."/>
            <person name="Salvetti E."/>
            <person name="Wrobel A."/>
            <person name="Rasinkangas P."/>
            <person name="Parkhill J."/>
            <person name="Rea M.C."/>
            <person name="O'Sullivan O."/>
            <person name="Ritari J."/>
            <person name="Douillard F.P."/>
            <person name="Paul Ross R."/>
            <person name="Yang R."/>
            <person name="Briner A.E."/>
            <person name="Felis G.E."/>
            <person name="de Vos W.M."/>
            <person name="Barrangou R."/>
            <person name="Klaenhammer T.R."/>
            <person name="Caufield P.W."/>
            <person name="Cui Y."/>
            <person name="Zhang H."/>
            <person name="O'Toole P.W."/>
        </authorList>
    </citation>
    <scope>NUCLEOTIDE SEQUENCE [LARGE SCALE GENOMIC DNA]</scope>
    <source>
        <strain evidence="1 2">DSM 22301</strain>
    </source>
</reference>